<proteinExistence type="predicted"/>
<protein>
    <recommendedName>
        <fullName evidence="7">Protein-lysine N-methyltransferase</fullName>
    </recommendedName>
</protein>
<dbReference type="AlphaFoldDB" id="A0AAV2RUS4"/>
<keyword evidence="6" id="KW-1185">Reference proteome</keyword>
<comment type="subcellular location">
    <subcellularLocation>
        <location evidence="1">Cytoplasm</location>
    </subcellularLocation>
</comment>
<evidence type="ECO:0000256" key="3">
    <source>
        <dbReference type="ARBA" id="ARBA00022603"/>
    </source>
</evidence>
<feature type="non-terminal residue" evidence="5">
    <location>
        <position position="217"/>
    </location>
</feature>
<dbReference type="InterPro" id="IPR041370">
    <property type="entry name" value="Mlase_EEF1AKMT1/ZCCHC4"/>
</dbReference>
<dbReference type="Pfam" id="PF10237">
    <property type="entry name" value="N6-adenineMlase"/>
    <property type="match status" value="1"/>
</dbReference>
<dbReference type="GO" id="GO:0016279">
    <property type="term" value="F:protein-lysine N-methyltransferase activity"/>
    <property type="evidence" value="ECO:0007669"/>
    <property type="project" value="InterPro"/>
</dbReference>
<dbReference type="GO" id="GO:0032259">
    <property type="term" value="P:methylation"/>
    <property type="evidence" value="ECO:0007669"/>
    <property type="project" value="UniProtKB-KW"/>
</dbReference>
<dbReference type="InterPro" id="IPR019369">
    <property type="entry name" value="Efm5/EEF1AKMT1"/>
</dbReference>
<name>A0AAV2RUS4_MEGNR</name>
<dbReference type="InterPro" id="IPR002052">
    <property type="entry name" value="DNA_methylase_N6_adenine_CS"/>
</dbReference>
<keyword evidence="2" id="KW-0963">Cytoplasm</keyword>
<evidence type="ECO:0008006" key="7">
    <source>
        <dbReference type="Google" id="ProtNLM"/>
    </source>
</evidence>
<reference evidence="5 6" key="1">
    <citation type="submission" date="2024-05" db="EMBL/GenBank/DDBJ databases">
        <authorList>
            <person name="Wallberg A."/>
        </authorList>
    </citation>
    <scope>NUCLEOTIDE SEQUENCE [LARGE SCALE GENOMIC DNA]</scope>
</reference>
<dbReference type="Proteomes" id="UP001497623">
    <property type="component" value="Unassembled WGS sequence"/>
</dbReference>
<keyword evidence="3" id="KW-0489">Methyltransferase</keyword>
<dbReference type="EMBL" id="CAXKWB010034775">
    <property type="protein sequence ID" value="CAL4145393.1"/>
    <property type="molecule type" value="Genomic_DNA"/>
</dbReference>
<dbReference type="PROSITE" id="PS00092">
    <property type="entry name" value="N6_MTASE"/>
    <property type="match status" value="1"/>
</dbReference>
<evidence type="ECO:0000256" key="2">
    <source>
        <dbReference type="ARBA" id="ARBA00022490"/>
    </source>
</evidence>
<accession>A0AAV2RUS4</accession>
<dbReference type="GO" id="GO:0005737">
    <property type="term" value="C:cytoplasm"/>
    <property type="evidence" value="ECO:0007669"/>
    <property type="project" value="UniProtKB-SubCell"/>
</dbReference>
<dbReference type="PANTHER" id="PTHR13200">
    <property type="entry name" value="EEF1A LYSINE METHYLTRANSFERASE 1"/>
    <property type="match status" value="1"/>
</dbReference>
<evidence type="ECO:0000256" key="1">
    <source>
        <dbReference type="ARBA" id="ARBA00004496"/>
    </source>
</evidence>
<dbReference type="GO" id="GO:0003676">
    <property type="term" value="F:nucleic acid binding"/>
    <property type="evidence" value="ECO:0007669"/>
    <property type="project" value="InterPro"/>
</dbReference>
<gene>
    <name evidence="5" type="ORF">MNOR_LOCUS29661</name>
</gene>
<dbReference type="PANTHER" id="PTHR13200:SF0">
    <property type="entry name" value="EEF1A LYSINE METHYLTRANSFERASE 1"/>
    <property type="match status" value="1"/>
</dbReference>
<comment type="caution">
    <text evidence="5">The sequence shown here is derived from an EMBL/GenBank/DDBJ whole genome shotgun (WGS) entry which is preliminary data.</text>
</comment>
<evidence type="ECO:0000313" key="5">
    <source>
        <dbReference type="EMBL" id="CAL4145393.1"/>
    </source>
</evidence>
<keyword evidence="4" id="KW-0808">Transferase</keyword>
<sequence>MSSGTESDDDSPALTNETMSALLEYYKEQQERENKLQEIASGIIPDSFEEDWSMSKFSHANHKGLKILLECTTSSTTYVKINEIRNTWCTSVNEMDFEKKVKVLEYDTRFAVYKEDFVFYDFKSPINVPQELREGFDVVVADPPYLSDECLTKTAITVKYIAKSDAKIILCTGGIMEDLANRLLGVKKCQFEIKHDKGLSNPFLCYSNYDLDTYCRT</sequence>
<organism evidence="5 6">
    <name type="scientific">Meganyctiphanes norvegica</name>
    <name type="common">Northern krill</name>
    <name type="synonym">Thysanopoda norvegica</name>
    <dbReference type="NCBI Taxonomy" id="48144"/>
    <lineage>
        <taxon>Eukaryota</taxon>
        <taxon>Metazoa</taxon>
        <taxon>Ecdysozoa</taxon>
        <taxon>Arthropoda</taxon>
        <taxon>Crustacea</taxon>
        <taxon>Multicrustacea</taxon>
        <taxon>Malacostraca</taxon>
        <taxon>Eumalacostraca</taxon>
        <taxon>Eucarida</taxon>
        <taxon>Euphausiacea</taxon>
        <taxon>Euphausiidae</taxon>
        <taxon>Meganyctiphanes</taxon>
    </lineage>
</organism>
<evidence type="ECO:0000256" key="4">
    <source>
        <dbReference type="ARBA" id="ARBA00022679"/>
    </source>
</evidence>
<evidence type="ECO:0000313" key="6">
    <source>
        <dbReference type="Proteomes" id="UP001497623"/>
    </source>
</evidence>